<dbReference type="SUPFAM" id="SSF46785">
    <property type="entry name" value="Winged helix' DNA-binding domain"/>
    <property type="match status" value="1"/>
</dbReference>
<comment type="caution">
    <text evidence="6">The sequence shown here is derived from an EMBL/GenBank/DDBJ whole genome shotgun (WGS) entry which is preliminary data.</text>
</comment>
<evidence type="ECO:0000256" key="2">
    <source>
        <dbReference type="ARBA" id="ARBA00023015"/>
    </source>
</evidence>
<evidence type="ECO:0000256" key="4">
    <source>
        <dbReference type="ARBA" id="ARBA00023163"/>
    </source>
</evidence>
<dbReference type="AlphaFoldDB" id="A0A9X2DNX4"/>
<evidence type="ECO:0000256" key="3">
    <source>
        <dbReference type="ARBA" id="ARBA00023125"/>
    </source>
</evidence>
<name>A0A9X2DNX4_9BACI</name>
<dbReference type="RefSeq" id="WP_251223169.1">
    <property type="nucleotide sequence ID" value="NZ_JAMBOL010000007.1"/>
</dbReference>
<reference evidence="6" key="1">
    <citation type="submission" date="2022-05" db="EMBL/GenBank/DDBJ databases">
        <title>Comparative Genomics of Spacecraft Associated Microbes.</title>
        <authorList>
            <person name="Tran M.T."/>
            <person name="Wright A."/>
            <person name="Seuylemezian A."/>
            <person name="Eisen J."/>
            <person name="Coil D."/>
        </authorList>
    </citation>
    <scope>NUCLEOTIDE SEQUENCE</scope>
    <source>
        <strain evidence="6">214.1.1</strain>
    </source>
</reference>
<dbReference type="SUPFAM" id="SSF53850">
    <property type="entry name" value="Periplasmic binding protein-like II"/>
    <property type="match status" value="1"/>
</dbReference>
<dbReference type="GO" id="GO:0003700">
    <property type="term" value="F:DNA-binding transcription factor activity"/>
    <property type="evidence" value="ECO:0007669"/>
    <property type="project" value="InterPro"/>
</dbReference>
<dbReference type="Gene3D" id="3.40.190.290">
    <property type="match status" value="1"/>
</dbReference>
<dbReference type="InterPro" id="IPR036388">
    <property type="entry name" value="WH-like_DNA-bd_sf"/>
</dbReference>
<dbReference type="PANTHER" id="PTHR30126:SF40">
    <property type="entry name" value="HTH-TYPE TRANSCRIPTIONAL REGULATOR GLTR"/>
    <property type="match status" value="1"/>
</dbReference>
<dbReference type="Pfam" id="PF03466">
    <property type="entry name" value="LysR_substrate"/>
    <property type="match status" value="1"/>
</dbReference>
<dbReference type="GO" id="GO:0000976">
    <property type="term" value="F:transcription cis-regulatory region binding"/>
    <property type="evidence" value="ECO:0007669"/>
    <property type="project" value="TreeGrafter"/>
</dbReference>
<dbReference type="PROSITE" id="PS50931">
    <property type="entry name" value="HTH_LYSR"/>
    <property type="match status" value="1"/>
</dbReference>
<evidence type="ECO:0000313" key="6">
    <source>
        <dbReference type="EMBL" id="MCM3714384.1"/>
    </source>
</evidence>
<keyword evidence="3" id="KW-0238">DNA-binding</keyword>
<dbReference type="Pfam" id="PF00126">
    <property type="entry name" value="HTH_1"/>
    <property type="match status" value="1"/>
</dbReference>
<accession>A0A9X2DNX4</accession>
<protein>
    <submittedName>
        <fullName evidence="6">LysR family transcriptional regulator</fullName>
    </submittedName>
</protein>
<feature type="domain" description="HTH lysR-type" evidence="5">
    <location>
        <begin position="1"/>
        <end position="58"/>
    </location>
</feature>
<keyword evidence="4" id="KW-0804">Transcription</keyword>
<comment type="similarity">
    <text evidence="1">Belongs to the LysR transcriptional regulatory family.</text>
</comment>
<gene>
    <name evidence="6" type="ORF">M3202_09825</name>
</gene>
<dbReference type="Gene3D" id="1.10.10.10">
    <property type="entry name" value="Winged helix-like DNA-binding domain superfamily/Winged helix DNA-binding domain"/>
    <property type="match status" value="1"/>
</dbReference>
<evidence type="ECO:0000313" key="7">
    <source>
        <dbReference type="Proteomes" id="UP001139179"/>
    </source>
</evidence>
<sequence length="285" mass="32302">MDMKDLLIFKTLAAEQNITKTAERLNYVQSNVTARMKKLETELNTQLFYRHPRGISLTGKGKLLLKQAEEILLLVNETKKAIQDSDEPHGSLSLGTNETAAAARLPQLLVNYNEQFPNVELSLRVALTTQLIQDVLTHKLDGAFVIGPIEDNKLEAIPIYQEELVIISNAKQDIELSAKNILTRPHCPYKTRLDRWFETNQISPGNRLELSTLEAILHCIEAGLGIAILPKSLATQQINEGTLTVHTLPPEEQTVDLFFIHRKDIYLDQAYRSFLRLIKEEEHSN</sequence>
<keyword evidence="7" id="KW-1185">Reference proteome</keyword>
<proteinExistence type="inferred from homology"/>
<organism evidence="6 7">
    <name type="scientific">Halalkalibacter oceani</name>
    <dbReference type="NCBI Taxonomy" id="1653776"/>
    <lineage>
        <taxon>Bacteria</taxon>
        <taxon>Bacillati</taxon>
        <taxon>Bacillota</taxon>
        <taxon>Bacilli</taxon>
        <taxon>Bacillales</taxon>
        <taxon>Bacillaceae</taxon>
        <taxon>Halalkalibacter</taxon>
    </lineage>
</organism>
<evidence type="ECO:0000259" key="5">
    <source>
        <dbReference type="PROSITE" id="PS50931"/>
    </source>
</evidence>
<dbReference type="InterPro" id="IPR036390">
    <property type="entry name" value="WH_DNA-bd_sf"/>
</dbReference>
<dbReference type="InterPro" id="IPR000847">
    <property type="entry name" value="LysR_HTH_N"/>
</dbReference>
<evidence type="ECO:0000256" key="1">
    <source>
        <dbReference type="ARBA" id="ARBA00009437"/>
    </source>
</evidence>
<dbReference type="Proteomes" id="UP001139179">
    <property type="component" value="Unassembled WGS sequence"/>
</dbReference>
<dbReference type="EMBL" id="JAMBOL010000007">
    <property type="protein sequence ID" value="MCM3714384.1"/>
    <property type="molecule type" value="Genomic_DNA"/>
</dbReference>
<dbReference type="InterPro" id="IPR005119">
    <property type="entry name" value="LysR_subst-bd"/>
</dbReference>
<keyword evidence="2" id="KW-0805">Transcription regulation</keyword>
<dbReference type="PANTHER" id="PTHR30126">
    <property type="entry name" value="HTH-TYPE TRANSCRIPTIONAL REGULATOR"/>
    <property type="match status" value="1"/>
</dbReference>